<reference evidence="1" key="1">
    <citation type="submission" date="2021-06" db="EMBL/GenBank/DDBJ databases">
        <authorList>
            <person name="Kallberg Y."/>
            <person name="Tangrot J."/>
            <person name="Rosling A."/>
        </authorList>
    </citation>
    <scope>NUCLEOTIDE SEQUENCE</scope>
    <source>
        <strain evidence="1">MA461A</strain>
    </source>
</reference>
<keyword evidence="2" id="KW-1185">Reference proteome</keyword>
<dbReference type="Proteomes" id="UP000789920">
    <property type="component" value="Unassembled WGS sequence"/>
</dbReference>
<proteinExistence type="predicted"/>
<protein>
    <submittedName>
        <fullName evidence="1">18158_t:CDS:1</fullName>
    </submittedName>
</protein>
<feature type="non-terminal residue" evidence="1">
    <location>
        <position position="1"/>
    </location>
</feature>
<dbReference type="EMBL" id="CAJVQC010036036">
    <property type="protein sequence ID" value="CAG8760457.1"/>
    <property type="molecule type" value="Genomic_DNA"/>
</dbReference>
<accession>A0ACA9QP48</accession>
<organism evidence="1 2">
    <name type="scientific">Racocetra persica</name>
    <dbReference type="NCBI Taxonomy" id="160502"/>
    <lineage>
        <taxon>Eukaryota</taxon>
        <taxon>Fungi</taxon>
        <taxon>Fungi incertae sedis</taxon>
        <taxon>Mucoromycota</taxon>
        <taxon>Glomeromycotina</taxon>
        <taxon>Glomeromycetes</taxon>
        <taxon>Diversisporales</taxon>
        <taxon>Gigasporaceae</taxon>
        <taxon>Racocetra</taxon>
    </lineage>
</organism>
<gene>
    <name evidence="1" type="ORF">RPERSI_LOCUS15181</name>
</gene>
<name>A0ACA9QP48_9GLOM</name>
<sequence length="107" mass="11913">VFLIKQKNDKQSSSSTPSQTPPNNNQNPPPENPENSAEKIKEELKKYLKIDNSFDLPTVIFFDNANDEALIVASWEKTEVGRPKKRGKAKNISLTGMAASDIQEKAI</sequence>
<evidence type="ECO:0000313" key="2">
    <source>
        <dbReference type="Proteomes" id="UP000789920"/>
    </source>
</evidence>
<comment type="caution">
    <text evidence="1">The sequence shown here is derived from an EMBL/GenBank/DDBJ whole genome shotgun (WGS) entry which is preliminary data.</text>
</comment>
<evidence type="ECO:0000313" key="1">
    <source>
        <dbReference type="EMBL" id="CAG8760457.1"/>
    </source>
</evidence>